<keyword evidence="1" id="KW-0012">Acyltransferase</keyword>
<sequence length="68" mass="7904">MFASLRCGGISLMIDLCCSLQITEVKAGLFIQEGLLLFYHLREQFPWLKQWLSMLIKLYCLAPYKCTL</sequence>
<dbReference type="EMBL" id="GGEC01043601">
    <property type="protein sequence ID" value="MBX24085.1"/>
    <property type="molecule type" value="Transcribed_RNA"/>
</dbReference>
<protein>
    <submittedName>
        <fullName evidence="1">Protein S-acyltransferase 24</fullName>
    </submittedName>
</protein>
<proteinExistence type="predicted"/>
<accession>A0A2P2M1J2</accession>
<organism evidence="1">
    <name type="scientific">Rhizophora mucronata</name>
    <name type="common">Asiatic mangrove</name>
    <dbReference type="NCBI Taxonomy" id="61149"/>
    <lineage>
        <taxon>Eukaryota</taxon>
        <taxon>Viridiplantae</taxon>
        <taxon>Streptophyta</taxon>
        <taxon>Embryophyta</taxon>
        <taxon>Tracheophyta</taxon>
        <taxon>Spermatophyta</taxon>
        <taxon>Magnoliopsida</taxon>
        <taxon>eudicotyledons</taxon>
        <taxon>Gunneridae</taxon>
        <taxon>Pentapetalae</taxon>
        <taxon>rosids</taxon>
        <taxon>fabids</taxon>
        <taxon>Malpighiales</taxon>
        <taxon>Rhizophoraceae</taxon>
        <taxon>Rhizophora</taxon>
    </lineage>
</organism>
<dbReference type="GO" id="GO:0016746">
    <property type="term" value="F:acyltransferase activity"/>
    <property type="evidence" value="ECO:0007669"/>
    <property type="project" value="UniProtKB-KW"/>
</dbReference>
<dbReference type="AlphaFoldDB" id="A0A2P2M1J2"/>
<name>A0A2P2M1J2_RHIMU</name>
<reference evidence="1" key="1">
    <citation type="submission" date="2018-02" db="EMBL/GenBank/DDBJ databases">
        <title>Rhizophora mucronata_Transcriptome.</title>
        <authorList>
            <person name="Meera S.P."/>
            <person name="Sreeshan A."/>
            <person name="Augustine A."/>
        </authorList>
    </citation>
    <scope>NUCLEOTIDE SEQUENCE</scope>
    <source>
        <tissue evidence="1">Leaf</tissue>
    </source>
</reference>
<evidence type="ECO:0000313" key="1">
    <source>
        <dbReference type="EMBL" id="MBX24085.1"/>
    </source>
</evidence>
<keyword evidence="1" id="KW-0808">Transferase</keyword>